<dbReference type="RefSeq" id="WP_035838630.1">
    <property type="nucleotide sequence ID" value="NZ_BNAB01000017.1"/>
</dbReference>
<evidence type="ECO:0000313" key="2">
    <source>
        <dbReference type="EMBL" id="GHE04538.1"/>
    </source>
</evidence>
<proteinExistence type="predicted"/>
<dbReference type="PANTHER" id="PTHR45947:SF3">
    <property type="entry name" value="SULFOQUINOVOSYL TRANSFERASE SQD2"/>
    <property type="match status" value="1"/>
</dbReference>
<dbReference type="Gene3D" id="3.40.50.2000">
    <property type="entry name" value="Glycogen Phosphorylase B"/>
    <property type="match status" value="2"/>
</dbReference>
<evidence type="ECO:0000313" key="4">
    <source>
        <dbReference type="Proteomes" id="UP000199541"/>
    </source>
</evidence>
<keyword evidence="4" id="KW-1185">Reference proteome</keyword>
<dbReference type="InterPro" id="IPR028098">
    <property type="entry name" value="Glyco_trans_4-like_N"/>
</dbReference>
<dbReference type="Pfam" id="PF13692">
    <property type="entry name" value="Glyco_trans_1_4"/>
    <property type="match status" value="1"/>
</dbReference>
<dbReference type="AlphaFoldDB" id="A0AAN5A0I9"/>
<evidence type="ECO:0000313" key="3">
    <source>
        <dbReference type="EMBL" id="SDX57490.1"/>
    </source>
</evidence>
<name>A0AAN5A0I9_9RHOB</name>
<organism evidence="2 5">
    <name type="scientific">Allgaiera indica</name>
    <dbReference type="NCBI Taxonomy" id="765699"/>
    <lineage>
        <taxon>Bacteria</taxon>
        <taxon>Pseudomonadati</taxon>
        <taxon>Pseudomonadota</taxon>
        <taxon>Alphaproteobacteria</taxon>
        <taxon>Rhodobacterales</taxon>
        <taxon>Paracoccaceae</taxon>
        <taxon>Allgaiera</taxon>
    </lineage>
</organism>
<accession>A0AAN5A0I9</accession>
<reference evidence="2" key="3">
    <citation type="submission" date="2023-06" db="EMBL/GenBank/DDBJ databases">
        <authorList>
            <person name="Sun Q."/>
            <person name="Zhou Y."/>
        </authorList>
    </citation>
    <scope>NUCLEOTIDE SEQUENCE</scope>
    <source>
        <strain evidence="2">CGMCC 1.10859</strain>
    </source>
</reference>
<protein>
    <submittedName>
        <fullName evidence="2">Glycosyltransferase WbuB</fullName>
    </submittedName>
</protein>
<evidence type="ECO:0000259" key="1">
    <source>
        <dbReference type="Pfam" id="PF13579"/>
    </source>
</evidence>
<reference evidence="3 4" key="2">
    <citation type="submission" date="2016-10" db="EMBL/GenBank/DDBJ databases">
        <authorList>
            <person name="Varghese N."/>
            <person name="Submissions S."/>
        </authorList>
    </citation>
    <scope>NUCLEOTIDE SEQUENCE [LARGE SCALE GENOMIC DNA]</scope>
    <source>
        <strain evidence="3 4">DSM 24802</strain>
    </source>
</reference>
<dbReference type="Proteomes" id="UP000634647">
    <property type="component" value="Unassembled WGS sequence"/>
</dbReference>
<dbReference type="CDD" id="cd03794">
    <property type="entry name" value="GT4_WbuB-like"/>
    <property type="match status" value="1"/>
</dbReference>
<evidence type="ECO:0000313" key="5">
    <source>
        <dbReference type="Proteomes" id="UP000634647"/>
    </source>
</evidence>
<dbReference type="Proteomes" id="UP000199541">
    <property type="component" value="Unassembled WGS sequence"/>
</dbReference>
<dbReference type="InterPro" id="IPR050194">
    <property type="entry name" value="Glycosyltransferase_grp1"/>
</dbReference>
<dbReference type="EMBL" id="FNOB01000020">
    <property type="protein sequence ID" value="SDX57490.1"/>
    <property type="molecule type" value="Genomic_DNA"/>
</dbReference>
<sequence length="410" mass="45387">MHILFLTDNFPPESNAPASRTFEHAREWVAAGHRVTVITCAPNFPRGKVYQGYRNKVWQSETMAGIRVVRVWSFMSGNEGFALRTLDFVSFMVSGFFAALFVRKPDVIIGTSPQFFTAVAAWAAAAIKRKPFVFELRDIWPDSIRAVGAMQNSRLFDAIEKLELFLYRRAAAIVSVTHSFKRNLISRGIDGTKIHVVTNGVDLDRFRPIPKDANLEAELNLAGCFVAGYIGTHGMAHGLDTLLDAAVLLQADPRGADVRLLLLGEGARRDALIARSRALDLTNVIFHVAVPRGEVARYWSILDLALIHLRKTDLFTTVIPSKIFECMGMGLPIVLGVRGEAAEIVTGSRAGILVEPENAAELAEAILDLKSQPRVLQEMSSAGRSSSERFDRTFLAGEMLKILQTLPRRR</sequence>
<dbReference type="EMBL" id="BNAB01000017">
    <property type="protein sequence ID" value="GHE04538.1"/>
    <property type="molecule type" value="Genomic_DNA"/>
</dbReference>
<dbReference type="GO" id="GO:0016758">
    <property type="term" value="F:hexosyltransferase activity"/>
    <property type="evidence" value="ECO:0007669"/>
    <property type="project" value="TreeGrafter"/>
</dbReference>
<dbReference type="PANTHER" id="PTHR45947">
    <property type="entry name" value="SULFOQUINOVOSYL TRANSFERASE SQD2"/>
    <property type="match status" value="1"/>
</dbReference>
<comment type="caution">
    <text evidence="2">The sequence shown here is derived from an EMBL/GenBank/DDBJ whole genome shotgun (WGS) entry which is preliminary data.</text>
</comment>
<dbReference type="Pfam" id="PF13579">
    <property type="entry name" value="Glyco_trans_4_4"/>
    <property type="match status" value="1"/>
</dbReference>
<feature type="domain" description="Glycosyltransferase subfamily 4-like N-terminal" evidence="1">
    <location>
        <begin position="18"/>
        <end position="200"/>
    </location>
</feature>
<dbReference type="SUPFAM" id="SSF53756">
    <property type="entry name" value="UDP-Glycosyltransferase/glycogen phosphorylase"/>
    <property type="match status" value="1"/>
</dbReference>
<reference evidence="2" key="1">
    <citation type="journal article" date="2014" name="Int. J. Syst. Evol. Microbiol.">
        <title>Complete genome sequence of Corynebacterium casei LMG S-19264T (=DSM 44701T), isolated from a smear-ripened cheese.</title>
        <authorList>
            <consortium name="US DOE Joint Genome Institute (JGI-PGF)"/>
            <person name="Walter F."/>
            <person name="Albersmeier A."/>
            <person name="Kalinowski J."/>
            <person name="Ruckert C."/>
        </authorList>
    </citation>
    <scope>NUCLEOTIDE SEQUENCE</scope>
    <source>
        <strain evidence="2">CGMCC 1.10859</strain>
    </source>
</reference>
<gene>
    <name evidence="2" type="ORF">GCM10008024_32070</name>
    <name evidence="3" type="ORF">SAMN05444006_12043</name>
</gene>